<evidence type="ECO:0000256" key="1">
    <source>
        <dbReference type="ARBA" id="ARBA00023122"/>
    </source>
</evidence>
<dbReference type="HOGENOM" id="CLU_040681_12_0_6"/>
<evidence type="ECO:0000313" key="5">
    <source>
        <dbReference type="Proteomes" id="UP000009282"/>
    </source>
</evidence>
<dbReference type="eggNOG" id="COG0517">
    <property type="taxonomic scope" value="Bacteria"/>
</dbReference>
<dbReference type="STRING" id="1085623.GNIT_1981"/>
<dbReference type="Proteomes" id="UP000009282">
    <property type="component" value="Chromosome"/>
</dbReference>
<evidence type="ECO:0000313" key="4">
    <source>
        <dbReference type="EMBL" id="AEP30090.1"/>
    </source>
</evidence>
<reference evidence="4 5" key="1">
    <citation type="journal article" date="2011" name="J. Bacteriol.">
        <title>Complete genome sequence of seawater bacterium Glaciecola nitratireducens FR1064T.</title>
        <authorList>
            <person name="Bian F."/>
            <person name="Qin Q.L."/>
            <person name="Xie B.B."/>
            <person name="Shu Y.L."/>
            <person name="Zhang X.Y."/>
            <person name="Yu Y."/>
            <person name="Chen B."/>
            <person name="Chen X.L."/>
            <person name="Zhou B.C."/>
            <person name="Zhang Y.Z."/>
        </authorList>
    </citation>
    <scope>NUCLEOTIDE SEQUENCE [LARGE SCALE GENOMIC DNA]</scope>
    <source>
        <strain evidence="5">JCM 12485 / KCTC 12276 / FR1064</strain>
    </source>
</reference>
<dbReference type="Gene3D" id="3.10.580.10">
    <property type="entry name" value="CBS-domain"/>
    <property type="match status" value="1"/>
</dbReference>
<keyword evidence="1 2" id="KW-0129">CBS domain</keyword>
<name>G4QKM4_GLANF</name>
<dbReference type="EMBL" id="CP003060">
    <property type="protein sequence ID" value="AEP30090.1"/>
    <property type="molecule type" value="Genomic_DNA"/>
</dbReference>
<dbReference type="AlphaFoldDB" id="G4QKM4"/>
<gene>
    <name evidence="4" type="ordered locus">GNIT_1981</name>
</gene>
<organism evidence="4 5">
    <name type="scientific">Glaciecola nitratireducens (strain JCM 12485 / KCTC 12276 / FR1064)</name>
    <dbReference type="NCBI Taxonomy" id="1085623"/>
    <lineage>
        <taxon>Bacteria</taxon>
        <taxon>Pseudomonadati</taxon>
        <taxon>Pseudomonadota</taxon>
        <taxon>Gammaproteobacteria</taxon>
        <taxon>Alteromonadales</taxon>
        <taxon>Alteromonadaceae</taxon>
        <taxon>Brumicola</taxon>
    </lineage>
</organism>
<protein>
    <submittedName>
        <fullName evidence="4">CBS domain containing protein</fullName>
    </submittedName>
</protein>
<dbReference type="PROSITE" id="PS51371">
    <property type="entry name" value="CBS"/>
    <property type="match status" value="2"/>
</dbReference>
<keyword evidence="5" id="KW-1185">Reference proteome</keyword>
<proteinExistence type="predicted"/>
<dbReference type="RefSeq" id="WP_014108964.1">
    <property type="nucleotide sequence ID" value="NC_016041.1"/>
</dbReference>
<dbReference type="SUPFAM" id="SSF54631">
    <property type="entry name" value="CBS-domain pair"/>
    <property type="match status" value="1"/>
</dbReference>
<feature type="domain" description="CBS" evidence="3">
    <location>
        <begin position="74"/>
        <end position="131"/>
    </location>
</feature>
<dbReference type="Pfam" id="PF00571">
    <property type="entry name" value="CBS"/>
    <property type="match status" value="2"/>
</dbReference>
<sequence>MNINEIMSLNVKTCEAQSSLDDVARLMWEHDCGAIPVVDDDNKPIGIVTDRDIAMAAMLKHKPLWSLTPEEFIYSQKLSCCEQNDSLQNCLDKMRSDGVRRIMVTNADGTLAGIVSIGDIVAFTGNSNMNSTSPSHSVNMGPVVEMLKEVSAHHSQLEKPMTAVKPN</sequence>
<dbReference type="InterPro" id="IPR051257">
    <property type="entry name" value="Diverse_CBS-Domain"/>
</dbReference>
<dbReference type="SMART" id="SM00116">
    <property type="entry name" value="CBS"/>
    <property type="match status" value="2"/>
</dbReference>
<evidence type="ECO:0000256" key="2">
    <source>
        <dbReference type="PROSITE-ProRule" id="PRU00703"/>
    </source>
</evidence>
<dbReference type="InterPro" id="IPR046342">
    <property type="entry name" value="CBS_dom_sf"/>
</dbReference>
<evidence type="ECO:0000259" key="3">
    <source>
        <dbReference type="PROSITE" id="PS51371"/>
    </source>
</evidence>
<dbReference type="PANTHER" id="PTHR43080">
    <property type="entry name" value="CBS DOMAIN-CONTAINING PROTEIN CBSX3, MITOCHONDRIAL"/>
    <property type="match status" value="1"/>
</dbReference>
<dbReference type="InterPro" id="IPR000644">
    <property type="entry name" value="CBS_dom"/>
</dbReference>
<dbReference type="OrthoDB" id="9794094at2"/>
<feature type="domain" description="CBS" evidence="3">
    <location>
        <begin position="7"/>
        <end position="64"/>
    </location>
</feature>
<dbReference type="PANTHER" id="PTHR43080:SF2">
    <property type="entry name" value="CBS DOMAIN-CONTAINING PROTEIN"/>
    <property type="match status" value="1"/>
</dbReference>
<dbReference type="KEGG" id="gni:GNIT_1981"/>
<accession>G4QKM4</accession>